<evidence type="ECO:0000313" key="1">
    <source>
        <dbReference type="EMBL" id="KAL3639922.1"/>
    </source>
</evidence>
<reference evidence="2" key="1">
    <citation type="journal article" date="2024" name="IScience">
        <title>Strigolactones Initiate the Formation of Haustorium-like Structures in Castilleja.</title>
        <authorList>
            <person name="Buerger M."/>
            <person name="Peterson D."/>
            <person name="Chory J."/>
        </authorList>
    </citation>
    <scope>NUCLEOTIDE SEQUENCE [LARGE SCALE GENOMIC DNA]</scope>
</reference>
<sequence length="50" mass="5815">MRDGRCSKSFPKKLECSSRFDKDGYVHYRRRDSTHHAIKSGVALDNSERS</sequence>
<evidence type="ECO:0000313" key="2">
    <source>
        <dbReference type="Proteomes" id="UP001632038"/>
    </source>
</evidence>
<keyword evidence="2" id="KW-1185">Reference proteome</keyword>
<accession>A0ABD3DE01</accession>
<name>A0ABD3DE01_9LAMI</name>
<dbReference type="AlphaFoldDB" id="A0ABD3DE01"/>
<proteinExistence type="predicted"/>
<dbReference type="EMBL" id="JAVIJP010000017">
    <property type="protein sequence ID" value="KAL3639922.1"/>
    <property type="molecule type" value="Genomic_DNA"/>
</dbReference>
<organism evidence="1 2">
    <name type="scientific">Castilleja foliolosa</name>
    <dbReference type="NCBI Taxonomy" id="1961234"/>
    <lineage>
        <taxon>Eukaryota</taxon>
        <taxon>Viridiplantae</taxon>
        <taxon>Streptophyta</taxon>
        <taxon>Embryophyta</taxon>
        <taxon>Tracheophyta</taxon>
        <taxon>Spermatophyta</taxon>
        <taxon>Magnoliopsida</taxon>
        <taxon>eudicotyledons</taxon>
        <taxon>Gunneridae</taxon>
        <taxon>Pentapetalae</taxon>
        <taxon>asterids</taxon>
        <taxon>lamiids</taxon>
        <taxon>Lamiales</taxon>
        <taxon>Orobanchaceae</taxon>
        <taxon>Pedicularideae</taxon>
        <taxon>Castillejinae</taxon>
        <taxon>Castilleja</taxon>
    </lineage>
</organism>
<gene>
    <name evidence="1" type="ORF">CASFOL_014890</name>
</gene>
<protein>
    <submittedName>
        <fullName evidence="1">Uncharacterized protein</fullName>
    </submittedName>
</protein>
<dbReference type="Proteomes" id="UP001632038">
    <property type="component" value="Unassembled WGS sequence"/>
</dbReference>
<comment type="caution">
    <text evidence="1">The sequence shown here is derived from an EMBL/GenBank/DDBJ whole genome shotgun (WGS) entry which is preliminary data.</text>
</comment>